<evidence type="ECO:0000256" key="6">
    <source>
        <dbReference type="ARBA" id="ARBA00022989"/>
    </source>
</evidence>
<keyword evidence="5 10" id="KW-0521">NADP</keyword>
<dbReference type="GO" id="GO:0016020">
    <property type="term" value="C:membrane"/>
    <property type="evidence" value="ECO:0007669"/>
    <property type="project" value="UniProtKB-SubCell"/>
</dbReference>
<dbReference type="Pfam" id="PF07993">
    <property type="entry name" value="NAD_binding_4"/>
    <property type="match status" value="1"/>
</dbReference>
<proteinExistence type="inferred from homology"/>
<keyword evidence="10" id="KW-0560">Oxidoreductase</keyword>
<comment type="similarity">
    <text evidence="2 10">Belongs to the fatty acyl-CoA reductase family.</text>
</comment>
<evidence type="ECO:0000259" key="11">
    <source>
        <dbReference type="Pfam" id="PF03015"/>
    </source>
</evidence>
<dbReference type="GO" id="GO:1901568">
    <property type="term" value="P:fatty acid derivative metabolic process"/>
    <property type="evidence" value="ECO:0007669"/>
    <property type="project" value="UniProtKB-ARBA"/>
</dbReference>
<comment type="subcellular location">
    <subcellularLocation>
        <location evidence="1">Membrane</location>
        <topology evidence="1">Multi-pass membrane protein</topology>
    </subcellularLocation>
</comment>
<dbReference type="Gene3D" id="3.40.50.720">
    <property type="entry name" value="NAD(P)-binding Rossmann-like Domain"/>
    <property type="match status" value="1"/>
</dbReference>
<dbReference type="EMBL" id="JBFDAA010000005">
    <property type="protein sequence ID" value="KAL1132366.1"/>
    <property type="molecule type" value="Genomic_DNA"/>
</dbReference>
<feature type="domain" description="Thioester reductase (TE)" evidence="12">
    <location>
        <begin position="21"/>
        <end position="289"/>
    </location>
</feature>
<reference evidence="13 14" key="1">
    <citation type="submission" date="2024-07" db="EMBL/GenBank/DDBJ databases">
        <title>Chromosome-level genome assembly of the water stick insect Ranatra chinensis (Heteroptera: Nepidae).</title>
        <authorList>
            <person name="Liu X."/>
        </authorList>
    </citation>
    <scope>NUCLEOTIDE SEQUENCE [LARGE SCALE GENOMIC DNA]</scope>
    <source>
        <strain evidence="13">Cailab_2021Rc</strain>
        <tissue evidence="13">Muscle</tissue>
    </source>
</reference>
<evidence type="ECO:0000313" key="13">
    <source>
        <dbReference type="EMBL" id="KAL1132366.1"/>
    </source>
</evidence>
<keyword evidence="6 10" id="KW-1133">Transmembrane helix</keyword>
<gene>
    <name evidence="13" type="ORF">AAG570_010321</name>
</gene>
<evidence type="ECO:0000256" key="2">
    <source>
        <dbReference type="ARBA" id="ARBA00005928"/>
    </source>
</evidence>
<dbReference type="PANTHER" id="PTHR11011">
    <property type="entry name" value="MALE STERILITY PROTEIN 2-RELATED"/>
    <property type="match status" value="1"/>
</dbReference>
<dbReference type="Proteomes" id="UP001558652">
    <property type="component" value="Unassembled WGS sequence"/>
</dbReference>
<evidence type="ECO:0000256" key="8">
    <source>
        <dbReference type="ARBA" id="ARBA00023136"/>
    </source>
</evidence>
<keyword evidence="3 10" id="KW-0444">Lipid biosynthesis</keyword>
<evidence type="ECO:0000256" key="4">
    <source>
        <dbReference type="ARBA" id="ARBA00022692"/>
    </source>
</evidence>
<accession>A0ABD0YML6</accession>
<evidence type="ECO:0000256" key="7">
    <source>
        <dbReference type="ARBA" id="ARBA00023098"/>
    </source>
</evidence>
<evidence type="ECO:0000256" key="9">
    <source>
        <dbReference type="ARBA" id="ARBA00052530"/>
    </source>
</evidence>
<comment type="function">
    <text evidence="10">Catalyzes the reduction of fatty acyl-CoA to fatty alcohols.</text>
</comment>
<dbReference type="InterPro" id="IPR026055">
    <property type="entry name" value="FAR"/>
</dbReference>
<sequence>MTSRTGRSVICDFFKEQTVLLTGATGFMGKALICKLLRTCPPKTIYLLVRPKKGKDPQQRIDELFNEPVFDKMKKEVPDFMKIVTGVRGDATAEGLGLSADTRRTLAETVTVVIHAAATVSFDEKLSEAVRINITGTREIIKLCKEMPNLRSVCHVSTAFSHCSRKEIDEIFYDAPISPDNLIALVNSLDDKQLIALTPSILRNWPNTYAFTKAVAEQVIRDETGDLPIAMFRPSIIMGAMEEPEPGWTDNLYGPTGVIVGTGAGVMRVVPHLTQLKADLIPIDVTVNALLTVVYETTLSQQPNKKIYNCVSSAQNPLTWGDFHASALRHGSEAPTIQTLWYYVNINPRNRISYFLSVLFLHILPGILVDLGLVLTKNKPRMMKIYSKIHKFVDVIVYFCSNEWRFHDGNIQMLWSNMPDADKRLFNFDVKSIDWDQYLRVVVHGVRRFIFKESLDNLPEAKKRFYRLDIA</sequence>
<dbReference type="PANTHER" id="PTHR11011:SF60">
    <property type="entry name" value="FATTY ACYL-COA REDUCTASE-RELATED"/>
    <property type="match status" value="1"/>
</dbReference>
<dbReference type="InterPro" id="IPR013120">
    <property type="entry name" value="FAR_NAD-bd"/>
</dbReference>
<evidence type="ECO:0000259" key="12">
    <source>
        <dbReference type="Pfam" id="PF07993"/>
    </source>
</evidence>
<evidence type="ECO:0000313" key="14">
    <source>
        <dbReference type="Proteomes" id="UP001558652"/>
    </source>
</evidence>
<protein>
    <recommendedName>
        <fullName evidence="10">Fatty acyl-CoA reductase</fullName>
        <ecNumber evidence="10">1.2.1.84</ecNumber>
    </recommendedName>
</protein>
<feature type="domain" description="Fatty acyl-CoA reductase C-terminal" evidence="11">
    <location>
        <begin position="361"/>
        <end position="453"/>
    </location>
</feature>
<comment type="catalytic activity">
    <reaction evidence="9 10">
        <text>a long-chain fatty acyl-CoA + 2 NADPH + 2 H(+) = a long-chain primary fatty alcohol + 2 NADP(+) + CoA</text>
        <dbReference type="Rhea" id="RHEA:52716"/>
        <dbReference type="ChEBI" id="CHEBI:15378"/>
        <dbReference type="ChEBI" id="CHEBI:57287"/>
        <dbReference type="ChEBI" id="CHEBI:57783"/>
        <dbReference type="ChEBI" id="CHEBI:58349"/>
        <dbReference type="ChEBI" id="CHEBI:77396"/>
        <dbReference type="ChEBI" id="CHEBI:83139"/>
        <dbReference type="EC" id="1.2.1.84"/>
    </reaction>
</comment>
<keyword evidence="4 10" id="KW-0812">Transmembrane</keyword>
<evidence type="ECO:0000256" key="3">
    <source>
        <dbReference type="ARBA" id="ARBA00022516"/>
    </source>
</evidence>
<dbReference type="SUPFAM" id="SSF51735">
    <property type="entry name" value="NAD(P)-binding Rossmann-fold domains"/>
    <property type="match status" value="1"/>
</dbReference>
<evidence type="ECO:0000256" key="1">
    <source>
        <dbReference type="ARBA" id="ARBA00004141"/>
    </source>
</evidence>
<dbReference type="GO" id="GO:0102965">
    <property type="term" value="F:alcohol-forming long-chain fatty acyl-CoA reductase activity"/>
    <property type="evidence" value="ECO:0007669"/>
    <property type="project" value="UniProtKB-EC"/>
</dbReference>
<dbReference type="Pfam" id="PF03015">
    <property type="entry name" value="Sterile"/>
    <property type="match status" value="1"/>
</dbReference>
<dbReference type="InterPro" id="IPR033640">
    <property type="entry name" value="FAR_C"/>
</dbReference>
<dbReference type="AlphaFoldDB" id="A0ABD0YML6"/>
<dbReference type="FunFam" id="3.40.50.720:FF:000143">
    <property type="entry name" value="Fatty acyl-CoA reductase"/>
    <property type="match status" value="1"/>
</dbReference>
<feature type="transmembrane region" description="Helical" evidence="10">
    <location>
        <begin position="354"/>
        <end position="375"/>
    </location>
</feature>
<evidence type="ECO:0000256" key="10">
    <source>
        <dbReference type="RuleBase" id="RU363097"/>
    </source>
</evidence>
<name>A0ABD0YML6_9HEMI</name>
<dbReference type="InterPro" id="IPR036291">
    <property type="entry name" value="NAD(P)-bd_dom_sf"/>
</dbReference>
<keyword evidence="8 10" id="KW-0472">Membrane</keyword>
<dbReference type="CDD" id="cd05236">
    <property type="entry name" value="FAR-N_SDR_e"/>
    <property type="match status" value="1"/>
</dbReference>
<organism evidence="13 14">
    <name type="scientific">Ranatra chinensis</name>
    <dbReference type="NCBI Taxonomy" id="642074"/>
    <lineage>
        <taxon>Eukaryota</taxon>
        <taxon>Metazoa</taxon>
        <taxon>Ecdysozoa</taxon>
        <taxon>Arthropoda</taxon>
        <taxon>Hexapoda</taxon>
        <taxon>Insecta</taxon>
        <taxon>Pterygota</taxon>
        <taxon>Neoptera</taxon>
        <taxon>Paraneoptera</taxon>
        <taxon>Hemiptera</taxon>
        <taxon>Heteroptera</taxon>
        <taxon>Panheteroptera</taxon>
        <taxon>Nepomorpha</taxon>
        <taxon>Nepidae</taxon>
        <taxon>Ranatrinae</taxon>
        <taxon>Ranatra</taxon>
    </lineage>
</organism>
<keyword evidence="14" id="KW-1185">Reference proteome</keyword>
<keyword evidence="7 10" id="KW-0443">Lipid metabolism</keyword>
<comment type="caution">
    <text evidence="13">The sequence shown here is derived from an EMBL/GenBank/DDBJ whole genome shotgun (WGS) entry which is preliminary data.</text>
</comment>
<evidence type="ECO:0000256" key="5">
    <source>
        <dbReference type="ARBA" id="ARBA00022857"/>
    </source>
</evidence>
<dbReference type="CDD" id="cd09071">
    <property type="entry name" value="FAR_C"/>
    <property type="match status" value="1"/>
</dbReference>
<dbReference type="EC" id="1.2.1.84" evidence="10"/>